<sequence length="122" mass="13005">MRFIKLAVATPGQGWSRPVVGADDIWVNLDQVVSIQEQLGSNTFADAVRLGITAEEHYPCLNLTLSSGDTHLVSLGVYPDQEAGFDALARFLPALLGGGGQDDVDPLERMFSGTTSDTRSAP</sequence>
<dbReference type="OrthoDB" id="5116186at2"/>
<comment type="caution">
    <text evidence="2">The sequence shown here is derived from an EMBL/GenBank/DDBJ whole genome shotgun (WGS) entry which is preliminary data.</text>
</comment>
<feature type="region of interest" description="Disordered" evidence="1">
    <location>
        <begin position="98"/>
        <end position="122"/>
    </location>
</feature>
<dbReference type="Proteomes" id="UP000297472">
    <property type="component" value="Unassembled WGS sequence"/>
</dbReference>
<reference evidence="2 3" key="1">
    <citation type="submission" date="2019-03" db="EMBL/GenBank/DDBJ databases">
        <title>Genomics of glacier-inhabiting Cryobacterium strains.</title>
        <authorList>
            <person name="Liu Q."/>
            <person name="Xin Y.-H."/>
        </authorList>
    </citation>
    <scope>NUCLEOTIDE SEQUENCE [LARGE SCALE GENOMIC DNA]</scope>
    <source>
        <strain evidence="2 3">TMT1-51</strain>
    </source>
</reference>
<dbReference type="EMBL" id="SOHA01000040">
    <property type="protein sequence ID" value="TFD27001.1"/>
    <property type="molecule type" value="Genomic_DNA"/>
</dbReference>
<evidence type="ECO:0000313" key="2">
    <source>
        <dbReference type="EMBL" id="TFD27001.1"/>
    </source>
</evidence>
<dbReference type="AlphaFoldDB" id="A0A4Y8JS57"/>
<name>A0A4Y8JS57_9MICO</name>
<gene>
    <name evidence="2" type="ORF">E3T49_14030</name>
</gene>
<dbReference type="RefSeq" id="WP_134425529.1">
    <property type="nucleotide sequence ID" value="NZ_SOHA01000040.1"/>
</dbReference>
<organism evidence="2 3">
    <name type="scientific">Cryobacterium cryoconiti</name>
    <dbReference type="NCBI Taxonomy" id="1259239"/>
    <lineage>
        <taxon>Bacteria</taxon>
        <taxon>Bacillati</taxon>
        <taxon>Actinomycetota</taxon>
        <taxon>Actinomycetes</taxon>
        <taxon>Micrococcales</taxon>
        <taxon>Microbacteriaceae</taxon>
        <taxon>Cryobacterium</taxon>
    </lineage>
</organism>
<accession>A0A4Y8JS57</accession>
<proteinExistence type="predicted"/>
<feature type="compositionally biased region" description="Polar residues" evidence="1">
    <location>
        <begin position="112"/>
        <end position="122"/>
    </location>
</feature>
<protein>
    <submittedName>
        <fullName evidence="2">Uncharacterized protein</fullName>
    </submittedName>
</protein>
<keyword evidence="3" id="KW-1185">Reference proteome</keyword>
<evidence type="ECO:0000256" key="1">
    <source>
        <dbReference type="SAM" id="MobiDB-lite"/>
    </source>
</evidence>
<evidence type="ECO:0000313" key="3">
    <source>
        <dbReference type="Proteomes" id="UP000297472"/>
    </source>
</evidence>